<protein>
    <recommendedName>
        <fullName evidence="3">beta-glucosidase</fullName>
        <ecNumber evidence="3">3.2.1.21</ecNumber>
    </recommendedName>
</protein>
<evidence type="ECO:0000256" key="6">
    <source>
        <dbReference type="ARBA" id="ARBA00023295"/>
    </source>
</evidence>
<dbReference type="AlphaFoldDB" id="A0A8H6TN66"/>
<dbReference type="SUPFAM" id="SSF52279">
    <property type="entry name" value="Beta-D-glucan exohydrolase, C-terminal domain"/>
    <property type="match status" value="1"/>
</dbReference>
<dbReference type="OrthoDB" id="2123594at2759"/>
<dbReference type="InterPro" id="IPR051915">
    <property type="entry name" value="Cellulose_Degrad_GH3"/>
</dbReference>
<dbReference type="Gene3D" id="3.40.50.1700">
    <property type="entry name" value="Glycoside hydrolase family 3 C-terminal domain"/>
    <property type="match status" value="2"/>
</dbReference>
<dbReference type="Pfam" id="PF01915">
    <property type="entry name" value="Glyco_hydro_3_C"/>
    <property type="match status" value="1"/>
</dbReference>
<keyword evidence="6" id="KW-0326">Glycosidase</keyword>
<accession>A0A8H6TN66</accession>
<dbReference type="PANTHER" id="PTHR30620:SF16">
    <property type="entry name" value="LYSOSOMAL BETA GLUCOSIDASE"/>
    <property type="match status" value="1"/>
</dbReference>
<keyword evidence="5 8" id="KW-0378">Hydrolase</keyword>
<comment type="similarity">
    <text evidence="2">Belongs to the glycosyl hydrolase 3 family.</text>
</comment>
<evidence type="ECO:0000313" key="9">
    <source>
        <dbReference type="Proteomes" id="UP000613580"/>
    </source>
</evidence>
<dbReference type="InterPro" id="IPR002772">
    <property type="entry name" value="Glyco_hydro_3_C"/>
</dbReference>
<evidence type="ECO:0000256" key="5">
    <source>
        <dbReference type="ARBA" id="ARBA00022801"/>
    </source>
</evidence>
<dbReference type="InterPro" id="IPR036881">
    <property type="entry name" value="Glyco_hydro_3_C_sf"/>
</dbReference>
<evidence type="ECO:0000256" key="2">
    <source>
        <dbReference type="ARBA" id="ARBA00005336"/>
    </source>
</evidence>
<gene>
    <name evidence="8" type="ORF">HMN09_00152000</name>
</gene>
<dbReference type="PANTHER" id="PTHR30620">
    <property type="entry name" value="PERIPLASMIC BETA-GLUCOSIDASE-RELATED"/>
    <property type="match status" value="1"/>
</dbReference>
<sequence>MLRTKLTLGLFKNPYAYPNYTDYLRTPTSREVLHDIETEAFVLLQNNDNTLPIKKSASSIALIGPQADRVTVRFSQIRSYREITFRASLATMSSSTRPTMGLPHLMASTSSSAAPKAPLSRTSKVNFAQGCELWSNDQSGFDEAVSAAKSLGIAVATGYLVKAVQGAGKPTVAVFVSGKPVAEPWIQDNVDAVVQQFYPGELGGLAIAEVLFGAVKPSGKLPVSFPRSVGTTPIF</sequence>
<dbReference type="GO" id="GO:0008422">
    <property type="term" value="F:beta-glucosidase activity"/>
    <property type="evidence" value="ECO:0007669"/>
    <property type="project" value="UniProtKB-EC"/>
</dbReference>
<evidence type="ECO:0000256" key="1">
    <source>
        <dbReference type="ARBA" id="ARBA00000448"/>
    </source>
</evidence>
<comment type="catalytic activity">
    <reaction evidence="1">
        <text>Hydrolysis of terminal, non-reducing beta-D-glucosyl residues with release of beta-D-glucose.</text>
        <dbReference type="EC" id="3.2.1.21"/>
    </reaction>
</comment>
<dbReference type="EC" id="3.2.1.21" evidence="3"/>
<dbReference type="EMBL" id="JACAZE010000002">
    <property type="protein sequence ID" value="KAF7320670.1"/>
    <property type="molecule type" value="Genomic_DNA"/>
</dbReference>
<comment type="caution">
    <text evidence="8">The sequence shown here is derived from an EMBL/GenBank/DDBJ whole genome shotgun (WGS) entry which is preliminary data.</text>
</comment>
<feature type="domain" description="Glycoside hydrolase family 3 C-terminal" evidence="7">
    <location>
        <begin position="42"/>
        <end position="233"/>
    </location>
</feature>
<reference evidence="8" key="1">
    <citation type="submission" date="2020-05" db="EMBL/GenBank/DDBJ databases">
        <title>Mycena genomes resolve the evolution of fungal bioluminescence.</title>
        <authorList>
            <person name="Tsai I.J."/>
        </authorList>
    </citation>
    <scope>NUCLEOTIDE SEQUENCE</scope>
    <source>
        <strain evidence="8">110903Hualien_Pintung</strain>
    </source>
</reference>
<dbReference type="Proteomes" id="UP000613580">
    <property type="component" value="Unassembled WGS sequence"/>
</dbReference>
<evidence type="ECO:0000256" key="4">
    <source>
        <dbReference type="ARBA" id="ARBA00022729"/>
    </source>
</evidence>
<keyword evidence="4" id="KW-0732">Signal</keyword>
<evidence type="ECO:0000259" key="7">
    <source>
        <dbReference type="Pfam" id="PF01915"/>
    </source>
</evidence>
<dbReference type="GO" id="GO:0009251">
    <property type="term" value="P:glucan catabolic process"/>
    <property type="evidence" value="ECO:0007669"/>
    <property type="project" value="TreeGrafter"/>
</dbReference>
<proteinExistence type="inferred from homology"/>
<organism evidence="8 9">
    <name type="scientific">Mycena chlorophos</name>
    <name type="common">Agaric fungus</name>
    <name type="synonym">Agaricus chlorophos</name>
    <dbReference type="NCBI Taxonomy" id="658473"/>
    <lineage>
        <taxon>Eukaryota</taxon>
        <taxon>Fungi</taxon>
        <taxon>Dikarya</taxon>
        <taxon>Basidiomycota</taxon>
        <taxon>Agaricomycotina</taxon>
        <taxon>Agaricomycetes</taxon>
        <taxon>Agaricomycetidae</taxon>
        <taxon>Agaricales</taxon>
        <taxon>Marasmiineae</taxon>
        <taxon>Mycenaceae</taxon>
        <taxon>Mycena</taxon>
    </lineage>
</organism>
<name>A0A8H6TN66_MYCCL</name>
<keyword evidence="9" id="KW-1185">Reference proteome</keyword>
<evidence type="ECO:0000256" key="3">
    <source>
        <dbReference type="ARBA" id="ARBA00012744"/>
    </source>
</evidence>
<evidence type="ECO:0000313" key="8">
    <source>
        <dbReference type="EMBL" id="KAF7320670.1"/>
    </source>
</evidence>